<name>A0A6M3LMY6_9ZZZZ</name>
<organism evidence="1">
    <name type="scientific">viral metagenome</name>
    <dbReference type="NCBI Taxonomy" id="1070528"/>
    <lineage>
        <taxon>unclassified sequences</taxon>
        <taxon>metagenomes</taxon>
        <taxon>organismal metagenomes</taxon>
    </lineage>
</organism>
<reference evidence="1" key="1">
    <citation type="submission" date="2020-03" db="EMBL/GenBank/DDBJ databases">
        <title>The deep terrestrial virosphere.</title>
        <authorList>
            <person name="Holmfeldt K."/>
            <person name="Nilsson E."/>
            <person name="Simone D."/>
            <person name="Lopez-Fernandez M."/>
            <person name="Wu X."/>
            <person name="de Brujin I."/>
            <person name="Lundin D."/>
            <person name="Andersson A."/>
            <person name="Bertilsson S."/>
            <person name="Dopson M."/>
        </authorList>
    </citation>
    <scope>NUCLEOTIDE SEQUENCE</scope>
    <source>
        <strain evidence="1">MM415B07830</strain>
    </source>
</reference>
<proteinExistence type="predicted"/>
<gene>
    <name evidence="1" type="ORF">MM415B07830_0007</name>
</gene>
<accession>A0A6M3LMY6</accession>
<sequence>MMKTVIIFVSLVWVAGNVVCLMAAYRIGVKDGIDKSRAESEAQK</sequence>
<protein>
    <submittedName>
        <fullName evidence="1">Uncharacterized protein</fullName>
    </submittedName>
</protein>
<dbReference type="EMBL" id="MT143419">
    <property type="protein sequence ID" value="QJA96636.1"/>
    <property type="molecule type" value="Genomic_DNA"/>
</dbReference>
<evidence type="ECO:0000313" key="1">
    <source>
        <dbReference type="EMBL" id="QJA96636.1"/>
    </source>
</evidence>
<dbReference type="AlphaFoldDB" id="A0A6M3LMY6"/>